<evidence type="ECO:0000259" key="6">
    <source>
        <dbReference type="PROSITE" id="PS50961"/>
    </source>
</evidence>
<dbReference type="InterPro" id="IPR037151">
    <property type="entry name" value="AlkB-like_sf"/>
</dbReference>
<feature type="zinc finger region" description="C3H1-type" evidence="3">
    <location>
        <begin position="4"/>
        <end position="26"/>
    </location>
</feature>
<dbReference type="EMBL" id="CAJNNV010000333">
    <property type="protein sequence ID" value="CAE8582247.1"/>
    <property type="molecule type" value="Genomic_DNA"/>
</dbReference>
<sequence>FAPPCRFHLSGECLKGESCMFSHFLSAPTRPLPPTRPVPCGASQAAALQVAERLTALRDQVAFYLSDQNLRHDAFFQDLIQKSQGGWIPISTLLGCPRMQILGATAEELVASLRRTPQLQLREWPAGEEAVRRTRPPPPLQERGCAPPLEKPEPSLTEQPLVLLRDLSDGWEAVIEDEPRRSFCFVKRLGGRSLEQLDKEMQTLRSSAHWEVLRSKQGVVTRSTAWYVADGCRCRYSYGDVNVEARIRPDWLKEIEATVLGGACGLPEDQWPNSVNMNLYETEFQNVGWHSDDEGLFRGCEMDCRIISASWGVPRNFELALKDRHHISGRPSVFQDSVKSLVLSPGDICSMEGLFQRHYSHQLAKGAVARDAPPDPGGMRVNLTWRYIVRHKPYCPMFASH</sequence>
<dbReference type="Proteomes" id="UP000654075">
    <property type="component" value="Unassembled WGS sequence"/>
</dbReference>
<accession>A0A813D7W6</accession>
<keyword evidence="3" id="KW-0863">Zinc-finger</keyword>
<dbReference type="PROSITE" id="PS51471">
    <property type="entry name" value="FE2OG_OXY"/>
    <property type="match status" value="1"/>
</dbReference>
<evidence type="ECO:0000313" key="8">
    <source>
        <dbReference type="EMBL" id="CAE8582247.1"/>
    </source>
</evidence>
<dbReference type="OrthoDB" id="409625at2759"/>
<keyword evidence="1 2" id="KW-0694">RNA-binding</keyword>
<dbReference type="GO" id="GO:0008270">
    <property type="term" value="F:zinc ion binding"/>
    <property type="evidence" value="ECO:0007669"/>
    <property type="project" value="UniProtKB-KW"/>
</dbReference>
<dbReference type="GO" id="GO:0003723">
    <property type="term" value="F:RNA binding"/>
    <property type="evidence" value="ECO:0007669"/>
    <property type="project" value="UniProtKB-UniRule"/>
</dbReference>
<dbReference type="PROSITE" id="PS50961">
    <property type="entry name" value="HTH_LA"/>
    <property type="match status" value="1"/>
</dbReference>
<evidence type="ECO:0000256" key="1">
    <source>
        <dbReference type="ARBA" id="ARBA00022884"/>
    </source>
</evidence>
<dbReference type="InterPro" id="IPR006630">
    <property type="entry name" value="La_HTH"/>
</dbReference>
<dbReference type="InterPro" id="IPR036390">
    <property type="entry name" value="WH_DNA-bd_sf"/>
</dbReference>
<comment type="caution">
    <text evidence="8">The sequence shown here is derived from an EMBL/GenBank/DDBJ whole genome shotgun (WGS) entry which is preliminary data.</text>
</comment>
<dbReference type="InterPro" id="IPR000571">
    <property type="entry name" value="Znf_CCCH"/>
</dbReference>
<dbReference type="AlphaFoldDB" id="A0A813D7W6"/>
<feature type="domain" description="HTH La-type RNA-binding" evidence="6">
    <location>
        <begin position="47"/>
        <end position="142"/>
    </location>
</feature>
<evidence type="ECO:0000256" key="4">
    <source>
        <dbReference type="SAM" id="MobiDB-lite"/>
    </source>
</evidence>
<feature type="region of interest" description="Disordered" evidence="4">
    <location>
        <begin position="124"/>
        <end position="156"/>
    </location>
</feature>
<evidence type="ECO:0000259" key="7">
    <source>
        <dbReference type="PROSITE" id="PS51471"/>
    </source>
</evidence>
<keyword evidence="3" id="KW-0479">Metal-binding</keyword>
<dbReference type="InterPro" id="IPR027450">
    <property type="entry name" value="AlkB-like"/>
</dbReference>
<dbReference type="GO" id="GO:0051213">
    <property type="term" value="F:dioxygenase activity"/>
    <property type="evidence" value="ECO:0007669"/>
    <property type="project" value="InterPro"/>
</dbReference>
<organism evidence="8 9">
    <name type="scientific">Polarella glacialis</name>
    <name type="common">Dinoflagellate</name>
    <dbReference type="NCBI Taxonomy" id="89957"/>
    <lineage>
        <taxon>Eukaryota</taxon>
        <taxon>Sar</taxon>
        <taxon>Alveolata</taxon>
        <taxon>Dinophyceae</taxon>
        <taxon>Suessiales</taxon>
        <taxon>Suessiaceae</taxon>
        <taxon>Polarella</taxon>
    </lineage>
</organism>
<feature type="domain" description="Fe2OG dioxygenase" evidence="7">
    <location>
        <begin position="271"/>
        <end position="389"/>
    </location>
</feature>
<dbReference type="SUPFAM" id="SSF51197">
    <property type="entry name" value="Clavaminate synthase-like"/>
    <property type="match status" value="1"/>
</dbReference>
<protein>
    <submittedName>
        <fullName evidence="8">Uncharacterized protein</fullName>
    </submittedName>
</protein>
<evidence type="ECO:0000256" key="2">
    <source>
        <dbReference type="PROSITE-ProRule" id="PRU00332"/>
    </source>
</evidence>
<keyword evidence="3" id="KW-0862">Zinc</keyword>
<feature type="non-terminal residue" evidence="8">
    <location>
        <position position="401"/>
    </location>
</feature>
<dbReference type="InterPro" id="IPR005123">
    <property type="entry name" value="Oxoglu/Fe-dep_dioxygenase_dom"/>
</dbReference>
<dbReference type="InterPro" id="IPR032854">
    <property type="entry name" value="ALKBH3"/>
</dbReference>
<gene>
    <name evidence="8" type="ORF">PGLA1383_LOCUS1247</name>
</gene>
<proteinExistence type="predicted"/>
<dbReference type="PANTHER" id="PTHR31212:SF4">
    <property type="entry name" value="ALPHA-KETOGLUTARATE-DEPENDENT DIOXYGENASE ALKB HOMOLOG 3"/>
    <property type="match status" value="1"/>
</dbReference>
<keyword evidence="9" id="KW-1185">Reference proteome</keyword>
<dbReference type="OMA" id="WPNSVNM"/>
<dbReference type="PROSITE" id="PS50103">
    <property type="entry name" value="ZF_C3H1"/>
    <property type="match status" value="1"/>
</dbReference>
<reference evidence="8" key="1">
    <citation type="submission" date="2021-02" db="EMBL/GenBank/DDBJ databases">
        <authorList>
            <person name="Dougan E. K."/>
            <person name="Rhodes N."/>
            <person name="Thang M."/>
            <person name="Chan C."/>
        </authorList>
    </citation>
    <scope>NUCLEOTIDE SEQUENCE</scope>
</reference>
<dbReference type="Gene3D" id="2.60.120.590">
    <property type="entry name" value="Alpha-ketoglutarate-dependent dioxygenase AlkB-like"/>
    <property type="match status" value="1"/>
</dbReference>
<dbReference type="SMART" id="SM00715">
    <property type="entry name" value="LA"/>
    <property type="match status" value="1"/>
</dbReference>
<dbReference type="Pfam" id="PF05383">
    <property type="entry name" value="La"/>
    <property type="match status" value="1"/>
</dbReference>
<evidence type="ECO:0000313" key="9">
    <source>
        <dbReference type="Proteomes" id="UP000654075"/>
    </source>
</evidence>
<dbReference type="CDD" id="cd07323">
    <property type="entry name" value="LAM"/>
    <property type="match status" value="1"/>
</dbReference>
<dbReference type="SUPFAM" id="SSF46785">
    <property type="entry name" value="Winged helix' DNA-binding domain"/>
    <property type="match status" value="1"/>
</dbReference>
<evidence type="ECO:0000256" key="3">
    <source>
        <dbReference type="PROSITE-ProRule" id="PRU00723"/>
    </source>
</evidence>
<feature type="domain" description="C3H1-type" evidence="5">
    <location>
        <begin position="4"/>
        <end position="26"/>
    </location>
</feature>
<dbReference type="Gene3D" id="1.10.10.10">
    <property type="entry name" value="Winged helix-like DNA-binding domain superfamily/Winged helix DNA-binding domain"/>
    <property type="match status" value="1"/>
</dbReference>
<dbReference type="GO" id="GO:0006307">
    <property type="term" value="P:DNA alkylation repair"/>
    <property type="evidence" value="ECO:0007669"/>
    <property type="project" value="InterPro"/>
</dbReference>
<dbReference type="Pfam" id="PF13532">
    <property type="entry name" value="2OG-FeII_Oxy_2"/>
    <property type="match status" value="1"/>
</dbReference>
<dbReference type="PANTHER" id="PTHR31212">
    <property type="entry name" value="ALPHA-KETOGLUTARATE-DEPENDENT DIOXYGENASE ALKB HOMOLOG 3"/>
    <property type="match status" value="1"/>
</dbReference>
<name>A0A813D7W6_POLGL</name>
<dbReference type="InterPro" id="IPR036388">
    <property type="entry name" value="WH-like_DNA-bd_sf"/>
</dbReference>
<evidence type="ECO:0000259" key="5">
    <source>
        <dbReference type="PROSITE" id="PS50103"/>
    </source>
</evidence>